<accession>A0A0E0K547</accession>
<sequence>MLPSCAARVPVMTPVPSSRHRFPIRRPAACRRATTRFPIAADRLDPGALHRRRYSSYSSASTEGPSRSRHPLRRFVIRRPASEPTGDLIHDGLTSQVPSPSRTTPTSCRSRSTPPYSHADAFHADLLLAATASDRIHIAPITPWKSSIQYRSLAVIYPEKVIWSLRLITLSFDLRHELVINQGH</sequence>
<evidence type="ECO:0000256" key="1">
    <source>
        <dbReference type="SAM" id="MobiDB-lite"/>
    </source>
</evidence>
<dbReference type="Gramene" id="OPUNC02G29740.1">
    <property type="protein sequence ID" value="OPUNC02G29740.1"/>
    <property type="gene ID" value="OPUNC02G29740"/>
</dbReference>
<evidence type="ECO:0000313" key="3">
    <source>
        <dbReference type="Proteomes" id="UP000026962"/>
    </source>
</evidence>
<dbReference type="AlphaFoldDB" id="A0A0E0K547"/>
<evidence type="ECO:0000313" key="2">
    <source>
        <dbReference type="EnsemblPlants" id="OPUNC02G29740.1"/>
    </source>
</evidence>
<reference evidence="2" key="2">
    <citation type="submission" date="2018-05" db="EMBL/GenBank/DDBJ databases">
        <title>OpunRS2 (Oryza punctata Reference Sequence Version 2).</title>
        <authorList>
            <person name="Zhang J."/>
            <person name="Kudrna D."/>
            <person name="Lee S."/>
            <person name="Talag J."/>
            <person name="Welchert J."/>
            <person name="Wing R.A."/>
        </authorList>
    </citation>
    <scope>NUCLEOTIDE SEQUENCE [LARGE SCALE GENOMIC DNA]</scope>
</reference>
<name>A0A0E0K547_ORYPU</name>
<feature type="compositionally biased region" description="Low complexity" evidence="1">
    <location>
        <begin position="94"/>
        <end position="115"/>
    </location>
</feature>
<dbReference type="HOGENOM" id="CLU_126243_0_0_1"/>
<dbReference type="EnsemblPlants" id="OPUNC02G29740.1">
    <property type="protein sequence ID" value="OPUNC02G29740.1"/>
    <property type="gene ID" value="OPUNC02G29740"/>
</dbReference>
<dbReference type="Proteomes" id="UP000026962">
    <property type="component" value="Chromosome 2"/>
</dbReference>
<reference evidence="2" key="1">
    <citation type="submission" date="2015-04" db="UniProtKB">
        <authorList>
            <consortium name="EnsemblPlants"/>
        </authorList>
    </citation>
    <scope>IDENTIFICATION</scope>
</reference>
<feature type="region of interest" description="Disordered" evidence="1">
    <location>
        <begin position="52"/>
        <end position="115"/>
    </location>
</feature>
<protein>
    <submittedName>
        <fullName evidence="2">Uncharacterized protein</fullName>
    </submittedName>
</protein>
<organism evidence="2">
    <name type="scientific">Oryza punctata</name>
    <name type="common">Red rice</name>
    <dbReference type="NCBI Taxonomy" id="4537"/>
    <lineage>
        <taxon>Eukaryota</taxon>
        <taxon>Viridiplantae</taxon>
        <taxon>Streptophyta</taxon>
        <taxon>Embryophyta</taxon>
        <taxon>Tracheophyta</taxon>
        <taxon>Spermatophyta</taxon>
        <taxon>Magnoliopsida</taxon>
        <taxon>Liliopsida</taxon>
        <taxon>Poales</taxon>
        <taxon>Poaceae</taxon>
        <taxon>BOP clade</taxon>
        <taxon>Oryzoideae</taxon>
        <taxon>Oryzeae</taxon>
        <taxon>Oryzinae</taxon>
        <taxon>Oryza</taxon>
    </lineage>
</organism>
<proteinExistence type="predicted"/>
<keyword evidence="3" id="KW-1185">Reference proteome</keyword>
<feature type="compositionally biased region" description="Basic residues" evidence="1">
    <location>
        <begin position="67"/>
        <end position="77"/>
    </location>
</feature>